<dbReference type="Pfam" id="PF00271">
    <property type="entry name" value="Helicase_C"/>
    <property type="match status" value="1"/>
</dbReference>
<dbReference type="PROSITE" id="PS51195">
    <property type="entry name" value="Q_MOTIF"/>
    <property type="match status" value="1"/>
</dbReference>
<keyword evidence="2 7" id="KW-0378">Hydrolase</keyword>
<dbReference type="InterPro" id="IPR050079">
    <property type="entry name" value="DEAD_box_RNA_helicase"/>
</dbReference>
<feature type="domain" description="Helicase C-terminal" evidence="10">
    <location>
        <begin position="218"/>
        <end position="387"/>
    </location>
</feature>
<evidence type="ECO:0000256" key="3">
    <source>
        <dbReference type="ARBA" id="ARBA00022806"/>
    </source>
</evidence>
<evidence type="ECO:0000313" key="13">
    <source>
        <dbReference type="Proteomes" id="UP000249375"/>
    </source>
</evidence>
<keyword evidence="4 7" id="KW-0067">ATP-binding</keyword>
<dbReference type="SUPFAM" id="SSF52540">
    <property type="entry name" value="P-loop containing nucleoside triphosphate hydrolases"/>
    <property type="match status" value="1"/>
</dbReference>
<dbReference type="GO" id="GO:0016787">
    <property type="term" value="F:hydrolase activity"/>
    <property type="evidence" value="ECO:0007669"/>
    <property type="project" value="UniProtKB-KW"/>
</dbReference>
<dbReference type="Pfam" id="PF00270">
    <property type="entry name" value="DEAD"/>
    <property type="match status" value="1"/>
</dbReference>
<dbReference type="KEGG" id="alq:C7Y71_001570"/>
<evidence type="ECO:0000256" key="5">
    <source>
        <dbReference type="ARBA" id="ARBA00038437"/>
    </source>
</evidence>
<dbReference type="GO" id="GO:0003724">
    <property type="term" value="F:RNA helicase activity"/>
    <property type="evidence" value="ECO:0007669"/>
    <property type="project" value="InterPro"/>
</dbReference>
<dbReference type="PROSITE" id="PS51194">
    <property type="entry name" value="HELICASE_CTER"/>
    <property type="match status" value="1"/>
</dbReference>
<feature type="compositionally biased region" description="Basic residues" evidence="8">
    <location>
        <begin position="394"/>
        <end position="404"/>
    </location>
</feature>
<evidence type="ECO:0000256" key="4">
    <source>
        <dbReference type="ARBA" id="ARBA00022840"/>
    </source>
</evidence>
<dbReference type="SMART" id="SM00487">
    <property type="entry name" value="DEXDc"/>
    <property type="match status" value="1"/>
</dbReference>
<feature type="domain" description="DEAD-box RNA helicase Q" evidence="11">
    <location>
        <begin position="1"/>
        <end position="29"/>
    </location>
</feature>
<evidence type="ECO:0000256" key="1">
    <source>
        <dbReference type="ARBA" id="ARBA00022741"/>
    </source>
</evidence>
<dbReference type="InterPro" id="IPR027417">
    <property type="entry name" value="P-loop_NTPase"/>
</dbReference>
<feature type="compositionally biased region" description="Low complexity" evidence="8">
    <location>
        <begin position="431"/>
        <end position="440"/>
    </location>
</feature>
<organism evidence="12 13">
    <name type="scientific">Pseudoprevotella muciniphila</name>
    <dbReference type="NCBI Taxonomy" id="2133944"/>
    <lineage>
        <taxon>Bacteria</taxon>
        <taxon>Pseudomonadati</taxon>
        <taxon>Bacteroidota</taxon>
        <taxon>Bacteroidia</taxon>
        <taxon>Bacteroidales</taxon>
        <taxon>Prevotellaceae</taxon>
        <taxon>Pseudoprevotella</taxon>
    </lineage>
</organism>
<dbReference type="RefSeq" id="WP_111897809.1">
    <property type="nucleotide sequence ID" value="NZ_CP033459.1"/>
</dbReference>
<evidence type="ECO:0000259" key="9">
    <source>
        <dbReference type="PROSITE" id="PS51192"/>
    </source>
</evidence>
<evidence type="ECO:0000256" key="6">
    <source>
        <dbReference type="PROSITE-ProRule" id="PRU00552"/>
    </source>
</evidence>
<dbReference type="InterPro" id="IPR044742">
    <property type="entry name" value="DEAD/DEAH_RhlB"/>
</dbReference>
<dbReference type="CDD" id="cd18787">
    <property type="entry name" value="SF2_C_DEAD"/>
    <property type="match status" value="1"/>
</dbReference>
<proteinExistence type="inferred from homology"/>
<feature type="short sequence motif" description="Q motif" evidence="6">
    <location>
        <begin position="1"/>
        <end position="29"/>
    </location>
</feature>
<dbReference type="InterPro" id="IPR014014">
    <property type="entry name" value="RNA_helicase_DEAD_Q_motif"/>
</dbReference>
<dbReference type="PANTHER" id="PTHR47959">
    <property type="entry name" value="ATP-DEPENDENT RNA HELICASE RHLE-RELATED"/>
    <property type="match status" value="1"/>
</dbReference>
<feature type="region of interest" description="Disordered" evidence="8">
    <location>
        <begin position="377"/>
        <end position="440"/>
    </location>
</feature>
<feature type="domain" description="Helicase ATP-binding" evidence="9">
    <location>
        <begin position="32"/>
        <end position="208"/>
    </location>
</feature>
<keyword evidence="3 7" id="KW-0347">Helicase</keyword>
<dbReference type="PANTHER" id="PTHR47959:SF13">
    <property type="entry name" value="ATP-DEPENDENT RNA HELICASE RHLE"/>
    <property type="match status" value="1"/>
</dbReference>
<dbReference type="SMART" id="SM00490">
    <property type="entry name" value="HELICc"/>
    <property type="match status" value="1"/>
</dbReference>
<dbReference type="OrthoDB" id="9785240at2"/>
<gene>
    <name evidence="12" type="ORF">C7Y71_001570</name>
</gene>
<dbReference type="InterPro" id="IPR014001">
    <property type="entry name" value="Helicase_ATP-bd"/>
</dbReference>
<dbReference type="EMBL" id="CP033459">
    <property type="protein sequence ID" value="QFQ11815.1"/>
    <property type="molecule type" value="Genomic_DNA"/>
</dbReference>
<dbReference type="GO" id="GO:0005524">
    <property type="term" value="F:ATP binding"/>
    <property type="evidence" value="ECO:0007669"/>
    <property type="project" value="UniProtKB-KW"/>
</dbReference>
<evidence type="ECO:0000256" key="7">
    <source>
        <dbReference type="RuleBase" id="RU000492"/>
    </source>
</evidence>
<feature type="compositionally biased region" description="Basic residues" evidence="8">
    <location>
        <begin position="414"/>
        <end position="430"/>
    </location>
</feature>
<evidence type="ECO:0000313" key="12">
    <source>
        <dbReference type="EMBL" id="QFQ11815.1"/>
    </source>
</evidence>
<dbReference type="PROSITE" id="PS51192">
    <property type="entry name" value="HELICASE_ATP_BIND_1"/>
    <property type="match status" value="1"/>
</dbReference>
<dbReference type="CDD" id="cd00268">
    <property type="entry name" value="DEADc"/>
    <property type="match status" value="1"/>
</dbReference>
<accession>A0A5P8E476</accession>
<comment type="similarity">
    <text evidence="5 7">Belongs to the DEAD box helicase family.</text>
</comment>
<evidence type="ECO:0000256" key="2">
    <source>
        <dbReference type="ARBA" id="ARBA00022801"/>
    </source>
</evidence>
<sequence length="440" mass="49159">MYFEDLRLSEDILDALYDMKFEKCTPIQERCIPLILEGKDVVGIAQTGTGKTAAYLLPLMSILQNKPHDKDRVNCLIMAPTRELAQQIDQALQGFGYYTNISGVAIYGGNDGIRYEQERKSLQMGADIVIATPGRLLTHIDLGTLSLSGTTHLVLDEADRMLDMGFADDILKIVSHMPKDRQTVLFSATMPEKTAELAHAIMHNPQEVKIAVSKPADNIKQTIYHCSNKDKNKLVEHILTENVPHRLLLFASKKTKVKELAIQFTRLYSKKGNNQIAVGAMHSDLDQKDREKAILAFKAGRIQLLIATDIVARGIDIDDIEMIINYDAPKDAEDYVHRIGRTARAGRSGQAITLIGEDDFSALRNIERLLGKKIPQGVLPEGLSAPSIPERHTSSKRTKHKTKRNNNSNDKSSAKSHKSHQKNNKSKNNKQVRNSQNPNK</sequence>
<dbReference type="InterPro" id="IPR011545">
    <property type="entry name" value="DEAD/DEAH_box_helicase_dom"/>
</dbReference>
<reference evidence="12 13" key="1">
    <citation type="submission" date="2018-11" db="EMBL/GenBank/DDBJ databases">
        <authorList>
            <person name="Na S.W."/>
            <person name="Baik M."/>
        </authorList>
    </citation>
    <scope>NUCLEOTIDE SEQUENCE [LARGE SCALE GENOMIC DNA]</scope>
    <source>
        <strain evidence="12 13">E39</strain>
    </source>
</reference>
<dbReference type="InterPro" id="IPR000629">
    <property type="entry name" value="RNA-helicase_DEAD-box_CS"/>
</dbReference>
<name>A0A5P8E476_9BACT</name>
<dbReference type="AlphaFoldDB" id="A0A5P8E476"/>
<dbReference type="GO" id="GO:0005829">
    <property type="term" value="C:cytosol"/>
    <property type="evidence" value="ECO:0007669"/>
    <property type="project" value="TreeGrafter"/>
</dbReference>
<dbReference type="Gene3D" id="3.40.50.300">
    <property type="entry name" value="P-loop containing nucleotide triphosphate hydrolases"/>
    <property type="match status" value="2"/>
</dbReference>
<keyword evidence="13" id="KW-1185">Reference proteome</keyword>
<dbReference type="Proteomes" id="UP000249375">
    <property type="component" value="Chromosome"/>
</dbReference>
<evidence type="ECO:0000259" key="11">
    <source>
        <dbReference type="PROSITE" id="PS51195"/>
    </source>
</evidence>
<dbReference type="PROSITE" id="PS00039">
    <property type="entry name" value="DEAD_ATP_HELICASE"/>
    <property type="match status" value="1"/>
</dbReference>
<evidence type="ECO:0000256" key="8">
    <source>
        <dbReference type="SAM" id="MobiDB-lite"/>
    </source>
</evidence>
<keyword evidence="1 7" id="KW-0547">Nucleotide-binding</keyword>
<dbReference type="InterPro" id="IPR001650">
    <property type="entry name" value="Helicase_C-like"/>
</dbReference>
<evidence type="ECO:0000259" key="10">
    <source>
        <dbReference type="PROSITE" id="PS51194"/>
    </source>
</evidence>
<protein>
    <submittedName>
        <fullName evidence="12">DEAD/DEAH box helicase</fullName>
    </submittedName>
</protein>
<dbReference type="GO" id="GO:0003676">
    <property type="term" value="F:nucleic acid binding"/>
    <property type="evidence" value="ECO:0007669"/>
    <property type="project" value="InterPro"/>
</dbReference>